<dbReference type="InterPro" id="IPR020843">
    <property type="entry name" value="ER"/>
</dbReference>
<feature type="compositionally biased region" description="Polar residues" evidence="2">
    <location>
        <begin position="1"/>
        <end position="11"/>
    </location>
</feature>
<dbReference type="PANTHER" id="PTHR43482">
    <property type="entry name" value="PROTEIN AST1-RELATED"/>
    <property type="match status" value="1"/>
</dbReference>
<evidence type="ECO:0000313" key="4">
    <source>
        <dbReference type="EMBL" id="KAK1742655.1"/>
    </source>
</evidence>
<dbReference type="CDD" id="cd16449">
    <property type="entry name" value="RING-HC"/>
    <property type="match status" value="1"/>
</dbReference>
<gene>
    <name evidence="4" type="ORF">QTG54_006252</name>
</gene>
<dbReference type="Gene3D" id="3.90.180.10">
    <property type="entry name" value="Medium-chain alcohol dehydrogenases, catalytic domain"/>
    <property type="match status" value="1"/>
</dbReference>
<feature type="compositionally biased region" description="Low complexity" evidence="2">
    <location>
        <begin position="12"/>
        <end position="25"/>
    </location>
</feature>
<proteinExistence type="predicted"/>
<feature type="compositionally biased region" description="Polar residues" evidence="2">
    <location>
        <begin position="1123"/>
        <end position="1138"/>
    </location>
</feature>
<feature type="compositionally biased region" description="Basic and acidic residues" evidence="2">
    <location>
        <begin position="1026"/>
        <end position="1039"/>
    </location>
</feature>
<feature type="region of interest" description="Disordered" evidence="2">
    <location>
        <begin position="810"/>
        <end position="850"/>
    </location>
</feature>
<feature type="compositionally biased region" description="Low complexity" evidence="2">
    <location>
        <begin position="108"/>
        <end position="117"/>
    </location>
</feature>
<feature type="compositionally biased region" description="Polar residues" evidence="2">
    <location>
        <begin position="1091"/>
        <end position="1100"/>
    </location>
</feature>
<dbReference type="PANTHER" id="PTHR43482:SF1">
    <property type="entry name" value="PROTEIN AST1-RELATED"/>
    <property type="match status" value="1"/>
</dbReference>
<feature type="compositionally biased region" description="Polar residues" evidence="2">
    <location>
        <begin position="184"/>
        <end position="194"/>
    </location>
</feature>
<dbReference type="InterPro" id="IPR052585">
    <property type="entry name" value="Lipid_raft_assoc_Zn_ADH"/>
</dbReference>
<feature type="region of interest" description="Disordered" evidence="2">
    <location>
        <begin position="145"/>
        <end position="232"/>
    </location>
</feature>
<name>A0AAD8YCQ3_9STRA</name>
<evidence type="ECO:0000256" key="1">
    <source>
        <dbReference type="SAM" id="Coils"/>
    </source>
</evidence>
<keyword evidence="1" id="KW-0175">Coiled coil</keyword>
<evidence type="ECO:0000259" key="3">
    <source>
        <dbReference type="SMART" id="SM00829"/>
    </source>
</evidence>
<feature type="compositionally biased region" description="Polar residues" evidence="2">
    <location>
        <begin position="64"/>
        <end position="74"/>
    </location>
</feature>
<evidence type="ECO:0000313" key="5">
    <source>
        <dbReference type="Proteomes" id="UP001224775"/>
    </source>
</evidence>
<sequence length="1319" mass="146203">MKVLSRNKTIDSTSGSSKSRNGSLGQQQQGKSWSRLIANGGDQLDKSNHSRRGLGLRGIGTSKGLKQNKPNKTAKSYKGYHLKNVMRQEISRHRGSNTRSVSPDTTEESSFYSGSEGSWDEASMEENIGWEGFFGGCGAFDDDSYTDGFEDDESEIDSMASPAPIMPPKGSKQRKTDKIKTTESQKGYPTQLMNVLNRHRDSNVRAPPDTPEESSFGSGSEGDYLDEASREDTNGCGAFEECGILEYETITDNYGDSFTDIDGDSSSSETTVASSDPIGMPGMCGFSDWLFAAEYDHSQPDVQARKSEVAGIYGEAPVDRKAELNNHQGQLDIYAKSPESLRLRRYSSAPRPESSNHILVKVDASTVSIQDYLEKSSGCQEVPGRQVTGKVYRVGGKVGKRNKIQVGDRIVALTPFGKGNARYISIPVSSAMPIPSNIQRDDAICLVETYMSAYQMLNLGRKNRAPFTDANVLIIGGSEPVGLALVELALKEGAKVMATSAKPHRAYLEKMGATWLPNKPKKISKLRKKMDLVIDTLCLDGYKSSYEALNSNGKLVCTTNPPIRDHGSIFDRMGRSWSRFNAAYILSNVSFYDVHKSFQDDPRMFEHELRYLLIKLRNKEIQPKISGRISLNQVPKAQKLVEQGLPNGTIVVLPWGKLDPTQDVPKKKAENVQMSYQNLMPPPHSLADWSFELSTSTTKQHFVNYQDDDLFYAESPGSSAKKQPMDYSSLAAPSPLPSKSLFSCLSGIDEEESSSESGSPCILLNSDDTGDKQVGGLQHMKSPTNKPQRRTTDSFLPVCSLQALSRSSKKILPRMSFSSPNIMRRKSTKRPQTEKAKKSSGSGSGGISQSNLTNVKLEMLNVLLDTKNEEVANLKSLLQQSEQKVSMLESKMISLEEELKQQQQVEPPSILEMSFGSNSSYNTDHDSQTMPYVPEEMLEDLTNQLKDRNQDIDALENEVEQWQEQASEWKHKYQSLVEQMQNGTVNDEESVETNDLINFCNDYEEDNLEVSSAGADADKSNISLSVDHERDGPTSKLEETDGSADTDTNDISFSNDGSQSPLQRGSIDSDDKMNNETAPVAKQRTPLGDSALQNVQTTPVRNTKRHSRRRKKTKRYSPAADADSTNTANEENEISNAPRTGDALEESAEFGEVGYKFKKYFGTRYGTYDGRVSEIFPDGTRLCVYPADPNGDEYLTLEELHKTKPLKQPRHDKVASSRNDKGDADSLGLDESSDDNTDGVLQVKKNVTCHICKNRRDLCVTFHCGKHSYCNNHCEKRLGFSATDVDPTKPPIIDYCPVCTLSCECRECVRKKLSSKLRK</sequence>
<feature type="region of interest" description="Disordered" evidence="2">
    <location>
        <begin position="88"/>
        <end position="120"/>
    </location>
</feature>
<dbReference type="InterPro" id="IPR011032">
    <property type="entry name" value="GroES-like_sf"/>
</dbReference>
<feature type="coiled-coil region" evidence="1">
    <location>
        <begin position="857"/>
        <end position="905"/>
    </location>
</feature>
<dbReference type="Gene3D" id="3.40.50.720">
    <property type="entry name" value="NAD(P)-binding Rossmann-like Domain"/>
    <property type="match status" value="1"/>
</dbReference>
<feature type="region of interest" description="Disordered" evidence="2">
    <location>
        <begin position="1"/>
        <end position="76"/>
    </location>
</feature>
<feature type="region of interest" description="Disordered" evidence="2">
    <location>
        <begin position="1010"/>
        <end position="1142"/>
    </location>
</feature>
<feature type="domain" description="Enoyl reductase (ER)" evidence="3">
    <location>
        <begin position="336"/>
        <end position="652"/>
    </location>
</feature>
<feature type="compositionally biased region" description="Polar residues" evidence="2">
    <location>
        <begin position="1049"/>
        <end position="1063"/>
    </location>
</feature>
<feature type="compositionally biased region" description="Basic and acidic residues" evidence="2">
    <location>
        <begin position="174"/>
        <end position="183"/>
    </location>
</feature>
<accession>A0AAD8YCQ3</accession>
<dbReference type="GO" id="GO:0016491">
    <property type="term" value="F:oxidoreductase activity"/>
    <property type="evidence" value="ECO:0007669"/>
    <property type="project" value="InterPro"/>
</dbReference>
<feature type="region of interest" description="Disordered" evidence="2">
    <location>
        <begin position="1200"/>
        <end position="1235"/>
    </location>
</feature>
<feature type="coiled-coil region" evidence="1">
    <location>
        <begin position="938"/>
        <end position="979"/>
    </location>
</feature>
<dbReference type="Proteomes" id="UP001224775">
    <property type="component" value="Unassembled WGS sequence"/>
</dbReference>
<dbReference type="Pfam" id="PF00107">
    <property type="entry name" value="ADH_zinc_N"/>
    <property type="match status" value="1"/>
</dbReference>
<organism evidence="4 5">
    <name type="scientific">Skeletonema marinoi</name>
    <dbReference type="NCBI Taxonomy" id="267567"/>
    <lineage>
        <taxon>Eukaryota</taxon>
        <taxon>Sar</taxon>
        <taxon>Stramenopiles</taxon>
        <taxon>Ochrophyta</taxon>
        <taxon>Bacillariophyta</taxon>
        <taxon>Coscinodiscophyceae</taxon>
        <taxon>Thalassiosirophycidae</taxon>
        <taxon>Thalassiosirales</taxon>
        <taxon>Skeletonemataceae</taxon>
        <taxon>Skeletonema</taxon>
        <taxon>Skeletonema marinoi-dohrnii complex</taxon>
    </lineage>
</organism>
<dbReference type="InterPro" id="IPR036291">
    <property type="entry name" value="NAD(P)-bd_dom_sf"/>
</dbReference>
<dbReference type="SUPFAM" id="SSF50129">
    <property type="entry name" value="GroES-like"/>
    <property type="match status" value="1"/>
</dbReference>
<feature type="compositionally biased region" description="Basic residues" evidence="2">
    <location>
        <begin position="1102"/>
        <end position="1115"/>
    </location>
</feature>
<feature type="compositionally biased region" description="Low complexity" evidence="2">
    <location>
        <begin position="213"/>
        <end position="222"/>
    </location>
</feature>
<feature type="compositionally biased region" description="Basic and acidic residues" evidence="2">
    <location>
        <begin position="1209"/>
        <end position="1224"/>
    </location>
</feature>
<reference evidence="4" key="1">
    <citation type="submission" date="2023-06" db="EMBL/GenBank/DDBJ databases">
        <title>Survivors Of The Sea: Transcriptome response of Skeletonema marinoi to long-term dormancy.</title>
        <authorList>
            <person name="Pinder M.I.M."/>
            <person name="Kourtchenko O."/>
            <person name="Robertson E.K."/>
            <person name="Larsson T."/>
            <person name="Maumus F."/>
            <person name="Osuna-Cruz C.M."/>
            <person name="Vancaester E."/>
            <person name="Stenow R."/>
            <person name="Vandepoele K."/>
            <person name="Ploug H."/>
            <person name="Bruchert V."/>
            <person name="Godhe A."/>
            <person name="Topel M."/>
        </authorList>
    </citation>
    <scope>NUCLEOTIDE SEQUENCE</scope>
    <source>
        <strain evidence="4">R05AC</strain>
    </source>
</reference>
<comment type="caution">
    <text evidence="4">The sequence shown here is derived from an EMBL/GenBank/DDBJ whole genome shotgun (WGS) entry which is preliminary data.</text>
</comment>
<dbReference type="SMART" id="SM00829">
    <property type="entry name" value="PKS_ER"/>
    <property type="match status" value="1"/>
</dbReference>
<dbReference type="InterPro" id="IPR013149">
    <property type="entry name" value="ADH-like_C"/>
</dbReference>
<keyword evidence="5" id="KW-1185">Reference proteome</keyword>
<dbReference type="EMBL" id="JATAAI010000010">
    <property type="protein sequence ID" value="KAK1742655.1"/>
    <property type="molecule type" value="Genomic_DNA"/>
</dbReference>
<protein>
    <submittedName>
        <fullName evidence="4">Medium chain reductase/dehydrogenase (MDR)/zinc-dependent alcohol dehydrogenase-like family protein</fullName>
    </submittedName>
</protein>
<feature type="region of interest" description="Disordered" evidence="2">
    <location>
        <begin position="747"/>
        <end position="794"/>
    </location>
</feature>
<evidence type="ECO:0000256" key="2">
    <source>
        <dbReference type="SAM" id="MobiDB-lite"/>
    </source>
</evidence>
<feature type="compositionally biased region" description="Acidic residues" evidence="2">
    <location>
        <begin position="145"/>
        <end position="156"/>
    </location>
</feature>
<dbReference type="SUPFAM" id="SSF51735">
    <property type="entry name" value="NAD(P)-binding Rossmann-fold domains"/>
    <property type="match status" value="1"/>
</dbReference>